<name>A0ABX0XH66_9SPHN</name>
<evidence type="ECO:0000256" key="3">
    <source>
        <dbReference type="ARBA" id="ARBA00012663"/>
    </source>
</evidence>
<evidence type="ECO:0000256" key="1">
    <source>
        <dbReference type="ARBA" id="ARBA00001231"/>
    </source>
</evidence>
<keyword evidence="8" id="KW-1185">Reference proteome</keyword>
<dbReference type="EMBL" id="JAATJE010000001">
    <property type="protein sequence ID" value="NJC32666.1"/>
    <property type="molecule type" value="Genomic_DNA"/>
</dbReference>
<dbReference type="Gene3D" id="3.20.20.300">
    <property type="entry name" value="Glycoside hydrolase, family 3, N-terminal domain"/>
    <property type="match status" value="1"/>
</dbReference>
<dbReference type="GO" id="GO:0004563">
    <property type="term" value="F:beta-N-acetylhexosaminidase activity"/>
    <property type="evidence" value="ECO:0007669"/>
    <property type="project" value="UniProtKB-EC"/>
</dbReference>
<keyword evidence="4 7" id="KW-0378">Hydrolase</keyword>
<dbReference type="Pfam" id="PF00933">
    <property type="entry name" value="Glyco_hydro_3"/>
    <property type="match status" value="1"/>
</dbReference>
<evidence type="ECO:0000256" key="5">
    <source>
        <dbReference type="ARBA" id="ARBA00023295"/>
    </source>
</evidence>
<proteinExistence type="inferred from homology"/>
<evidence type="ECO:0000256" key="2">
    <source>
        <dbReference type="ARBA" id="ARBA00005336"/>
    </source>
</evidence>
<dbReference type="InterPro" id="IPR017853">
    <property type="entry name" value="GH"/>
</dbReference>
<keyword evidence="5 7" id="KW-0326">Glycosidase</keyword>
<organism evidence="7 8">
    <name type="scientific">Sphingomonas jejuensis</name>
    <dbReference type="NCBI Taxonomy" id="904715"/>
    <lineage>
        <taxon>Bacteria</taxon>
        <taxon>Pseudomonadati</taxon>
        <taxon>Pseudomonadota</taxon>
        <taxon>Alphaproteobacteria</taxon>
        <taxon>Sphingomonadales</taxon>
        <taxon>Sphingomonadaceae</taxon>
        <taxon>Sphingomonas</taxon>
    </lineage>
</organism>
<evidence type="ECO:0000313" key="8">
    <source>
        <dbReference type="Proteomes" id="UP000734218"/>
    </source>
</evidence>
<comment type="caution">
    <text evidence="7">The sequence shown here is derived from an EMBL/GenBank/DDBJ whole genome shotgun (WGS) entry which is preliminary data.</text>
</comment>
<dbReference type="InterPro" id="IPR036962">
    <property type="entry name" value="Glyco_hydro_3_N_sf"/>
</dbReference>
<sequence length="334" mass="35298">MIPVVFGLAGAALSARERDFFREADPAGYILFGRNVVDRAQLRALTDDLRTLHGRTDLPILIDQEGGRVQRMKPPEWPVFPPGAVFDRLWEVAPMSAMEAARAHAEALALTLSEVGISVDCLPLLDVRQPGASDVIGDRALGAEPVRVASIGRAILDGLAAGGVVGVMKHMPGHGRAGVDSHLSLPVVEADAAALASDITPFQRLADAPMGMTAHVVYTAWDPERPATLSPTVIDGVIRKQIGFDGFLFTDDIDMKALSGTPAEKAVAAIAAGCDAVLDCWARMDEMEAVAAVLPTMAAASVDRLDRAMAMRSAPDAARLDDLVAKRDALLALA</sequence>
<reference evidence="7 8" key="1">
    <citation type="submission" date="2020-03" db="EMBL/GenBank/DDBJ databases">
        <title>Genomic Encyclopedia of Type Strains, Phase IV (KMG-IV): sequencing the most valuable type-strain genomes for metagenomic binning, comparative biology and taxonomic classification.</title>
        <authorList>
            <person name="Goeker M."/>
        </authorList>
    </citation>
    <scope>NUCLEOTIDE SEQUENCE [LARGE SCALE GENOMIC DNA]</scope>
    <source>
        <strain evidence="7 8">DSM 27651</strain>
    </source>
</reference>
<dbReference type="NCBIfam" id="NF003740">
    <property type="entry name" value="PRK05337.1"/>
    <property type="match status" value="1"/>
</dbReference>
<dbReference type="PANTHER" id="PTHR30480:SF13">
    <property type="entry name" value="BETA-HEXOSAMINIDASE"/>
    <property type="match status" value="1"/>
</dbReference>
<dbReference type="InterPro" id="IPR019800">
    <property type="entry name" value="Glyco_hydro_3_AS"/>
</dbReference>
<comment type="similarity">
    <text evidence="2">Belongs to the glycosyl hydrolase 3 family.</text>
</comment>
<dbReference type="PANTHER" id="PTHR30480">
    <property type="entry name" value="BETA-HEXOSAMINIDASE-RELATED"/>
    <property type="match status" value="1"/>
</dbReference>
<evidence type="ECO:0000313" key="7">
    <source>
        <dbReference type="EMBL" id="NJC32666.1"/>
    </source>
</evidence>
<dbReference type="InterPro" id="IPR050226">
    <property type="entry name" value="NagZ_Beta-hexosaminidase"/>
</dbReference>
<dbReference type="Proteomes" id="UP000734218">
    <property type="component" value="Unassembled WGS sequence"/>
</dbReference>
<feature type="domain" description="Glycoside hydrolase family 3 N-terminal" evidence="6">
    <location>
        <begin position="18"/>
        <end position="297"/>
    </location>
</feature>
<evidence type="ECO:0000256" key="4">
    <source>
        <dbReference type="ARBA" id="ARBA00022801"/>
    </source>
</evidence>
<evidence type="ECO:0000259" key="6">
    <source>
        <dbReference type="Pfam" id="PF00933"/>
    </source>
</evidence>
<dbReference type="PROSITE" id="PS00775">
    <property type="entry name" value="GLYCOSYL_HYDROL_F3"/>
    <property type="match status" value="1"/>
</dbReference>
<protein>
    <recommendedName>
        <fullName evidence="3">beta-N-acetylhexosaminidase</fullName>
        <ecNumber evidence="3">3.2.1.52</ecNumber>
    </recommendedName>
</protein>
<dbReference type="EC" id="3.2.1.52" evidence="3"/>
<dbReference type="SUPFAM" id="SSF51445">
    <property type="entry name" value="(Trans)glycosidases"/>
    <property type="match status" value="1"/>
</dbReference>
<accession>A0ABX0XH66</accession>
<gene>
    <name evidence="7" type="ORF">GGR88_000140</name>
</gene>
<dbReference type="RefSeq" id="WP_167952011.1">
    <property type="nucleotide sequence ID" value="NZ_JAATJE010000001.1"/>
</dbReference>
<dbReference type="InterPro" id="IPR001764">
    <property type="entry name" value="Glyco_hydro_3_N"/>
</dbReference>
<comment type="catalytic activity">
    <reaction evidence="1">
        <text>Hydrolysis of terminal non-reducing N-acetyl-D-hexosamine residues in N-acetyl-beta-D-hexosaminides.</text>
        <dbReference type="EC" id="3.2.1.52"/>
    </reaction>
</comment>